<name>A0AAC9I8Y9_9FLAO</name>
<evidence type="ECO:0000313" key="2">
    <source>
        <dbReference type="EMBL" id="AOW10472.1"/>
    </source>
</evidence>
<keyword evidence="3" id="KW-1185">Reference proteome</keyword>
<organism evidence="2 3">
    <name type="scientific">Flavobacterium gilvum</name>
    <dbReference type="NCBI Taxonomy" id="1492737"/>
    <lineage>
        <taxon>Bacteria</taxon>
        <taxon>Pseudomonadati</taxon>
        <taxon>Bacteroidota</taxon>
        <taxon>Flavobacteriia</taxon>
        <taxon>Flavobacteriales</taxon>
        <taxon>Flavobacteriaceae</taxon>
        <taxon>Flavobacterium</taxon>
    </lineage>
</organism>
<dbReference type="EMBL" id="CP017479">
    <property type="protein sequence ID" value="AOW10472.1"/>
    <property type="molecule type" value="Genomic_DNA"/>
</dbReference>
<dbReference type="AlphaFoldDB" id="A0AAC9I8Y9"/>
<feature type="region of interest" description="Disordered" evidence="1">
    <location>
        <begin position="331"/>
        <end position="350"/>
    </location>
</feature>
<gene>
    <name evidence="2" type="ORF">EM308_13715</name>
</gene>
<protein>
    <submittedName>
        <fullName evidence="2">Uncharacterized protein</fullName>
    </submittedName>
</protein>
<reference evidence="2 3" key="1">
    <citation type="submission" date="2016-10" db="EMBL/GenBank/DDBJ databases">
        <title>Flavobacterium gilvum sp. nov., isolated from stream water.</title>
        <authorList>
            <person name="Shin S.-K."/>
            <person name="Cho Y.-J."/>
            <person name="Yi H."/>
        </authorList>
    </citation>
    <scope>NUCLEOTIDE SEQUENCE [LARGE SCALE GENOMIC DNA]</scope>
    <source>
        <strain evidence="2 3">EM1308</strain>
    </source>
</reference>
<dbReference type="Proteomes" id="UP000175968">
    <property type="component" value="Chromosome"/>
</dbReference>
<proteinExistence type="predicted"/>
<dbReference type="RefSeq" id="WP_035632948.1">
    <property type="nucleotide sequence ID" value="NZ_CP017479.1"/>
</dbReference>
<accession>A0AAC9I8Y9</accession>
<sequence>MKYFEIYIDEDLDIKSKTILNDYWIIDEGNFLNKPAKIVQTYDITLGELTKLVKKHSCCEITHGNCRECKEVMMEKVAAQTVYMSSMRNKIHTCSKCQIELRKKAEKQYQDRLEEIRKMQRLNFEIALIDKKWTELPANELSMLYSLIQNKTKKNIYANVFKGNCFDKTMWNYVKKFENLGFLNVIRDGNSVVEFEFDERINEVIKNLFLKKTDADLYSDSSVSNILRFSLTKKEYKKTDRDPDYGGIFTLPGDIILKANTRYIFGGWTLTDGSINLSFTPLADLQKSNVTQENIENEPQLIGDIVKNMFNEIRDDTRELPTYDQAFGSLDSNFYENEDEDEDDDWDVPF</sequence>
<evidence type="ECO:0000313" key="3">
    <source>
        <dbReference type="Proteomes" id="UP000175968"/>
    </source>
</evidence>
<dbReference type="KEGG" id="fgl:EM308_13715"/>
<feature type="compositionally biased region" description="Acidic residues" evidence="1">
    <location>
        <begin position="336"/>
        <end position="350"/>
    </location>
</feature>
<evidence type="ECO:0000256" key="1">
    <source>
        <dbReference type="SAM" id="MobiDB-lite"/>
    </source>
</evidence>